<evidence type="ECO:0000256" key="15">
    <source>
        <dbReference type="ARBA" id="ARBA00023285"/>
    </source>
</evidence>
<evidence type="ECO:0000256" key="6">
    <source>
        <dbReference type="ARBA" id="ARBA00022603"/>
    </source>
</evidence>
<evidence type="ECO:0000256" key="4">
    <source>
        <dbReference type="ARBA" id="ARBA00010398"/>
    </source>
</evidence>
<keyword evidence="6 20" id="KW-0489">Methyltransferase</keyword>
<keyword evidence="9 20" id="KW-0808">Transferase</keyword>
<dbReference type="GO" id="GO:0005829">
    <property type="term" value="C:cytosol"/>
    <property type="evidence" value="ECO:0007669"/>
    <property type="project" value="TreeGrafter"/>
</dbReference>
<evidence type="ECO:0000313" key="20">
    <source>
        <dbReference type="EMBL" id="VAX41276.1"/>
    </source>
</evidence>
<keyword evidence="7" id="KW-0028">Amino-acid biosynthesis</keyword>
<gene>
    <name evidence="20" type="ORF">MNBD_PLANCTO03-1464</name>
</gene>
<dbReference type="SMART" id="SM01018">
    <property type="entry name" value="B12-binding_2"/>
    <property type="match status" value="1"/>
</dbReference>
<keyword evidence="12" id="KW-0677">Repeat</keyword>
<evidence type="ECO:0000256" key="14">
    <source>
        <dbReference type="ARBA" id="ARBA00023167"/>
    </source>
</evidence>
<dbReference type="InterPro" id="IPR050554">
    <property type="entry name" value="Met_Synthase/Corrinoid"/>
</dbReference>
<name>A0A3B1DEM3_9ZZZZ</name>
<keyword evidence="15" id="KW-0170">Cobalt</keyword>
<evidence type="ECO:0000256" key="3">
    <source>
        <dbReference type="ARBA" id="ARBA00005178"/>
    </source>
</evidence>
<proteinExistence type="inferred from homology"/>
<evidence type="ECO:0000256" key="7">
    <source>
        <dbReference type="ARBA" id="ARBA00022605"/>
    </source>
</evidence>
<dbReference type="AlphaFoldDB" id="A0A3B1DEM3"/>
<dbReference type="FunFam" id="3.20.20.20:FF:000007">
    <property type="entry name" value="Methionine synthase"/>
    <property type="match status" value="1"/>
</dbReference>
<feature type="domain" description="Pterin-binding" evidence="18">
    <location>
        <begin position="305"/>
        <end position="568"/>
    </location>
</feature>
<evidence type="ECO:0000256" key="11">
    <source>
        <dbReference type="ARBA" id="ARBA00022723"/>
    </source>
</evidence>
<comment type="similarity">
    <text evidence="4">Belongs to the vitamin-B12 dependent methionine synthase family.</text>
</comment>
<dbReference type="EC" id="2.1.1.13" evidence="5"/>
<dbReference type="Gene3D" id="3.20.20.20">
    <property type="entry name" value="Dihydropteroate synthase-like"/>
    <property type="match status" value="1"/>
</dbReference>
<dbReference type="Pfam" id="PF00809">
    <property type="entry name" value="Pterin_bind"/>
    <property type="match status" value="1"/>
</dbReference>
<dbReference type="EMBL" id="UOGK01000519">
    <property type="protein sequence ID" value="VAX41276.1"/>
    <property type="molecule type" value="Genomic_DNA"/>
</dbReference>
<evidence type="ECO:0000256" key="2">
    <source>
        <dbReference type="ARBA" id="ARBA00001956"/>
    </source>
</evidence>
<dbReference type="InterPro" id="IPR011005">
    <property type="entry name" value="Dihydropteroate_synth-like_sf"/>
</dbReference>
<sequence>MGCENCTEVLLKSRPEIIGGIHESFLAAGADAIETDSFGGARHVLADFGLEGETFELNRLAGEVARAAADKHATVDRPRFVLGSMGPGTKLLTLGQIEWDTMLASYREQARGLLAGGVDGLLIETCQDLLQVKCAINACLGALDDAGRSAEDVPIMVSVTVETTGTMLLGTSIEAAVAALRGYPIASLGLNCATGPVEMAEHLQYLARHWDRHISVIPNAGLPVLHEGKTEFPLGPEPFAEALAKYVADFGVRIVGGCCGTTPGHIARLVELVGTVSPATRDIETLPATCTSLYGPTEYRQETSFLIIGERMNASGSRKFKRLLEAEDWDGIVSLARAQLREGSHVLDLNVDYAGRDNARDAAEVVSRVVRQADAPLMIDSTQVGTMEAALKHAPGKCIINSANFEDGEAKFDAICRLARTYGAAVVIGSIDEDEDNAMARTADRKLEIAQRAHKRATQVHGLDERDLFFDPLVLPVSTGMESDRRSALETIEGARQIARTLPHCQLTCGVSNVSFGLKPAARVVLNSVYLHELVEAGMTSAIVHVSKILPLHRIPDEQRQAAMDLLYDRRHESLGGTDLPEGVTDESYDPLQAFIGLFKDGEETTATTAVQKDLSLEERLHAHIVDGEKEGLTATLDEAMETYPPLAIINDHLLAGMKTVGELFGSGQMQLPFVLQSAEVMKSAVAHLEPHLDKAGGKPRGSIVLATV</sequence>
<evidence type="ECO:0000259" key="17">
    <source>
        <dbReference type="PROSITE" id="PS50970"/>
    </source>
</evidence>
<dbReference type="InterPro" id="IPR003759">
    <property type="entry name" value="Cbl-bd_cap"/>
</dbReference>
<dbReference type="InterPro" id="IPR003726">
    <property type="entry name" value="HCY_dom"/>
</dbReference>
<dbReference type="GO" id="GO:0046872">
    <property type="term" value="F:metal ion binding"/>
    <property type="evidence" value="ECO:0007669"/>
    <property type="project" value="UniProtKB-KW"/>
</dbReference>
<evidence type="ECO:0000259" key="19">
    <source>
        <dbReference type="PROSITE" id="PS51337"/>
    </source>
</evidence>
<keyword evidence="10" id="KW-0949">S-adenosyl-L-methionine</keyword>
<dbReference type="Gene3D" id="1.10.1240.10">
    <property type="entry name" value="Methionine synthase domain"/>
    <property type="match status" value="1"/>
</dbReference>
<evidence type="ECO:0000256" key="5">
    <source>
        <dbReference type="ARBA" id="ARBA00012032"/>
    </source>
</evidence>
<comment type="cofactor">
    <cofactor evidence="1">
        <name>Zn(2+)</name>
        <dbReference type="ChEBI" id="CHEBI:29105"/>
    </cofactor>
</comment>
<keyword evidence="8" id="KW-0846">Cobalamin</keyword>
<dbReference type="SUPFAM" id="SSF82282">
    <property type="entry name" value="Homocysteine S-methyltransferase"/>
    <property type="match status" value="1"/>
</dbReference>
<dbReference type="FunFam" id="1.10.1240.10:FF:000001">
    <property type="entry name" value="Methionine synthase"/>
    <property type="match status" value="1"/>
</dbReference>
<dbReference type="PANTHER" id="PTHR45833:SF1">
    <property type="entry name" value="METHIONINE SYNTHASE"/>
    <property type="match status" value="1"/>
</dbReference>
<dbReference type="InterPro" id="IPR036589">
    <property type="entry name" value="HCY_dom_sf"/>
</dbReference>
<keyword evidence="11" id="KW-0479">Metal-binding</keyword>
<dbReference type="Gene3D" id="3.20.20.330">
    <property type="entry name" value="Homocysteine-binding-like domain"/>
    <property type="match status" value="1"/>
</dbReference>
<dbReference type="GO" id="GO:0046653">
    <property type="term" value="P:tetrahydrofolate metabolic process"/>
    <property type="evidence" value="ECO:0007669"/>
    <property type="project" value="TreeGrafter"/>
</dbReference>
<dbReference type="PANTHER" id="PTHR45833">
    <property type="entry name" value="METHIONINE SYNTHASE"/>
    <property type="match status" value="1"/>
</dbReference>
<dbReference type="PROSITE" id="PS50972">
    <property type="entry name" value="PTERIN_BINDING"/>
    <property type="match status" value="1"/>
</dbReference>
<dbReference type="PROSITE" id="PS50970">
    <property type="entry name" value="HCY"/>
    <property type="match status" value="1"/>
</dbReference>
<accession>A0A3B1DEM3</accession>
<dbReference type="PROSITE" id="PS51337">
    <property type="entry name" value="B12_BINDING_NTER"/>
    <property type="match status" value="1"/>
</dbReference>
<reference evidence="20" key="1">
    <citation type="submission" date="2018-06" db="EMBL/GenBank/DDBJ databases">
        <authorList>
            <person name="Zhirakovskaya E."/>
        </authorList>
    </citation>
    <scope>NUCLEOTIDE SEQUENCE</scope>
</reference>
<evidence type="ECO:0000259" key="18">
    <source>
        <dbReference type="PROSITE" id="PS50972"/>
    </source>
</evidence>
<dbReference type="GO" id="GO:0032259">
    <property type="term" value="P:methylation"/>
    <property type="evidence" value="ECO:0007669"/>
    <property type="project" value="UniProtKB-KW"/>
</dbReference>
<evidence type="ECO:0000256" key="13">
    <source>
        <dbReference type="ARBA" id="ARBA00022833"/>
    </source>
</evidence>
<feature type="domain" description="B12-binding N-terminal" evidence="19">
    <location>
        <begin position="608"/>
        <end position="701"/>
    </location>
</feature>
<comment type="cofactor">
    <cofactor evidence="2">
        <name>methylcob(III)alamin</name>
        <dbReference type="ChEBI" id="CHEBI:28115"/>
    </cofactor>
</comment>
<comment type="pathway">
    <text evidence="3">Amino-acid biosynthesis; L-methionine biosynthesis via de novo pathway; L-methionine from L-homocysteine (MetH route): step 1/1.</text>
</comment>
<dbReference type="UniPathway" id="UPA00051">
    <property type="reaction ID" value="UER00081"/>
</dbReference>
<dbReference type="GO" id="GO:0050667">
    <property type="term" value="P:homocysteine metabolic process"/>
    <property type="evidence" value="ECO:0007669"/>
    <property type="project" value="TreeGrafter"/>
</dbReference>
<protein>
    <recommendedName>
        <fullName evidence="5">methionine synthase</fullName>
        <ecNumber evidence="5">2.1.1.13</ecNumber>
    </recommendedName>
    <alternativeName>
        <fullName evidence="16">5-methyltetrahydrofolate--homocysteine methyltransferase</fullName>
    </alternativeName>
</protein>
<dbReference type="GO" id="GO:0031419">
    <property type="term" value="F:cobalamin binding"/>
    <property type="evidence" value="ECO:0007669"/>
    <property type="project" value="UniProtKB-KW"/>
</dbReference>
<dbReference type="SUPFAM" id="SSF47644">
    <property type="entry name" value="Methionine synthase domain"/>
    <property type="match status" value="1"/>
</dbReference>
<dbReference type="SUPFAM" id="SSF51717">
    <property type="entry name" value="Dihydropteroate synthetase-like"/>
    <property type="match status" value="1"/>
</dbReference>
<evidence type="ECO:0000256" key="10">
    <source>
        <dbReference type="ARBA" id="ARBA00022691"/>
    </source>
</evidence>
<keyword evidence="13" id="KW-0862">Zinc</keyword>
<feature type="domain" description="Hcy-binding" evidence="17">
    <location>
        <begin position="1"/>
        <end position="273"/>
    </location>
</feature>
<evidence type="ECO:0000256" key="12">
    <source>
        <dbReference type="ARBA" id="ARBA00022737"/>
    </source>
</evidence>
<dbReference type="Pfam" id="PF02607">
    <property type="entry name" value="B12-binding_2"/>
    <property type="match status" value="1"/>
</dbReference>
<evidence type="ECO:0000256" key="1">
    <source>
        <dbReference type="ARBA" id="ARBA00001947"/>
    </source>
</evidence>
<dbReference type="InterPro" id="IPR000489">
    <property type="entry name" value="Pterin-binding_dom"/>
</dbReference>
<keyword evidence="14" id="KW-0486">Methionine biosynthesis</keyword>
<dbReference type="Pfam" id="PF02574">
    <property type="entry name" value="S-methyl_trans"/>
    <property type="match status" value="1"/>
</dbReference>
<evidence type="ECO:0000256" key="16">
    <source>
        <dbReference type="ARBA" id="ARBA00031040"/>
    </source>
</evidence>
<evidence type="ECO:0000256" key="9">
    <source>
        <dbReference type="ARBA" id="ARBA00022679"/>
    </source>
</evidence>
<evidence type="ECO:0000256" key="8">
    <source>
        <dbReference type="ARBA" id="ARBA00022628"/>
    </source>
</evidence>
<dbReference type="GO" id="GO:0008705">
    <property type="term" value="F:methionine synthase activity"/>
    <property type="evidence" value="ECO:0007669"/>
    <property type="project" value="UniProtKB-EC"/>
</dbReference>
<dbReference type="InterPro" id="IPR036594">
    <property type="entry name" value="Meth_synthase_dom"/>
</dbReference>
<feature type="non-terminal residue" evidence="20">
    <location>
        <position position="709"/>
    </location>
</feature>
<organism evidence="20">
    <name type="scientific">hydrothermal vent metagenome</name>
    <dbReference type="NCBI Taxonomy" id="652676"/>
    <lineage>
        <taxon>unclassified sequences</taxon>
        <taxon>metagenomes</taxon>
        <taxon>ecological metagenomes</taxon>
    </lineage>
</organism>